<reference evidence="5 6" key="1">
    <citation type="submission" date="2023-07" db="EMBL/GenBank/DDBJ databases">
        <title>Sorghum-associated microbial communities from plants grown in Nebraska, USA.</title>
        <authorList>
            <person name="Schachtman D."/>
        </authorList>
    </citation>
    <scope>NUCLEOTIDE SEQUENCE [LARGE SCALE GENOMIC DNA]</scope>
    <source>
        <strain evidence="5 6">BE107</strain>
    </source>
</reference>
<gene>
    <name evidence="5" type="ORF">J2W94_003014</name>
</gene>
<sequence length="143" mass="15815">MPVQSSAQAARAAAVPVIELMRRGQVFAADCPSRGVLNHVTSRWGTLVLVALLDGTLRFSELRRRIGGVSEKMLAQTLQALESDGFVQRMKYPVVPPHVDYRLTPMGQQVAVHVQTLVDWVETRLPDILQARDQQADATAQRS</sequence>
<dbReference type="Gene3D" id="1.10.10.10">
    <property type="entry name" value="Winged helix-like DNA-binding domain superfamily/Winged helix DNA-binding domain"/>
    <property type="match status" value="1"/>
</dbReference>
<name>A0ABU1RVB2_9GAMM</name>
<keyword evidence="2 5" id="KW-0238">DNA-binding</keyword>
<evidence type="ECO:0000256" key="3">
    <source>
        <dbReference type="ARBA" id="ARBA00023163"/>
    </source>
</evidence>
<dbReference type="PROSITE" id="PS51118">
    <property type="entry name" value="HTH_HXLR"/>
    <property type="match status" value="1"/>
</dbReference>
<dbReference type="PANTHER" id="PTHR33204:SF37">
    <property type="entry name" value="HTH-TYPE TRANSCRIPTIONAL REGULATOR YODB"/>
    <property type="match status" value="1"/>
</dbReference>
<keyword evidence="1" id="KW-0805">Transcription regulation</keyword>
<dbReference type="PANTHER" id="PTHR33204">
    <property type="entry name" value="TRANSCRIPTIONAL REGULATOR, MARR FAMILY"/>
    <property type="match status" value="1"/>
</dbReference>
<dbReference type="EMBL" id="JAVDTT010000004">
    <property type="protein sequence ID" value="MDR6842709.1"/>
    <property type="molecule type" value="Genomic_DNA"/>
</dbReference>
<protein>
    <submittedName>
        <fullName evidence="5">DNA-binding HxlR family transcriptional regulator</fullName>
    </submittedName>
</protein>
<evidence type="ECO:0000259" key="4">
    <source>
        <dbReference type="PROSITE" id="PS51118"/>
    </source>
</evidence>
<proteinExistence type="predicted"/>
<evidence type="ECO:0000313" key="5">
    <source>
        <dbReference type="EMBL" id="MDR6842709.1"/>
    </source>
</evidence>
<comment type="caution">
    <text evidence="5">The sequence shown here is derived from an EMBL/GenBank/DDBJ whole genome shotgun (WGS) entry which is preliminary data.</text>
</comment>
<accession>A0ABU1RVB2</accession>
<evidence type="ECO:0000256" key="2">
    <source>
        <dbReference type="ARBA" id="ARBA00023125"/>
    </source>
</evidence>
<dbReference type="Proteomes" id="UP001254759">
    <property type="component" value="Unassembled WGS sequence"/>
</dbReference>
<evidence type="ECO:0000313" key="6">
    <source>
        <dbReference type="Proteomes" id="UP001254759"/>
    </source>
</evidence>
<dbReference type="InterPro" id="IPR002577">
    <property type="entry name" value="HTH_HxlR"/>
</dbReference>
<dbReference type="GO" id="GO:0003677">
    <property type="term" value="F:DNA binding"/>
    <property type="evidence" value="ECO:0007669"/>
    <property type="project" value="UniProtKB-KW"/>
</dbReference>
<dbReference type="InterPro" id="IPR036388">
    <property type="entry name" value="WH-like_DNA-bd_sf"/>
</dbReference>
<keyword evidence="3" id="KW-0804">Transcription</keyword>
<dbReference type="Pfam" id="PF01638">
    <property type="entry name" value="HxlR"/>
    <property type="match status" value="1"/>
</dbReference>
<dbReference type="SUPFAM" id="SSF46785">
    <property type="entry name" value="Winged helix' DNA-binding domain"/>
    <property type="match status" value="1"/>
</dbReference>
<dbReference type="InterPro" id="IPR036390">
    <property type="entry name" value="WH_DNA-bd_sf"/>
</dbReference>
<dbReference type="RefSeq" id="WP_310095149.1">
    <property type="nucleotide sequence ID" value="NZ_JAVDTT010000004.1"/>
</dbReference>
<keyword evidence="6" id="KW-1185">Reference proteome</keyword>
<evidence type="ECO:0000256" key="1">
    <source>
        <dbReference type="ARBA" id="ARBA00023015"/>
    </source>
</evidence>
<feature type="domain" description="HTH hxlR-type" evidence="4">
    <location>
        <begin position="31"/>
        <end position="129"/>
    </location>
</feature>
<organism evidence="5 6">
    <name type="scientific">Pseudoxanthomonas sacheonensis</name>
    <dbReference type="NCBI Taxonomy" id="443615"/>
    <lineage>
        <taxon>Bacteria</taxon>
        <taxon>Pseudomonadati</taxon>
        <taxon>Pseudomonadota</taxon>
        <taxon>Gammaproteobacteria</taxon>
        <taxon>Lysobacterales</taxon>
        <taxon>Lysobacteraceae</taxon>
        <taxon>Pseudoxanthomonas</taxon>
    </lineage>
</organism>